<organism evidence="1 2">
    <name type="scientific">Mucor circinelloides f. lusitanicus</name>
    <name type="common">Mucor racemosus var. lusitanicus</name>
    <dbReference type="NCBI Taxonomy" id="29924"/>
    <lineage>
        <taxon>Eukaryota</taxon>
        <taxon>Fungi</taxon>
        <taxon>Fungi incertae sedis</taxon>
        <taxon>Mucoromycota</taxon>
        <taxon>Mucoromycotina</taxon>
        <taxon>Mucoromycetes</taxon>
        <taxon>Mucorales</taxon>
        <taxon>Mucorineae</taxon>
        <taxon>Mucoraceae</taxon>
        <taxon>Mucor</taxon>
    </lineage>
</organism>
<dbReference type="AlphaFoldDB" id="A0A8H4BU12"/>
<comment type="caution">
    <text evidence="1">The sequence shown here is derived from an EMBL/GenBank/DDBJ whole genome shotgun (WGS) entry which is preliminary data.</text>
</comment>
<dbReference type="EMBL" id="JAAECE010000001">
    <property type="protein sequence ID" value="KAF1807491.1"/>
    <property type="molecule type" value="Genomic_DNA"/>
</dbReference>
<evidence type="ECO:0000313" key="2">
    <source>
        <dbReference type="Proteomes" id="UP000469890"/>
    </source>
</evidence>
<protein>
    <recommendedName>
        <fullName evidence="3">Tc1-like transposase DDE domain-containing protein</fullName>
    </recommendedName>
</protein>
<dbReference type="InterPro" id="IPR036397">
    <property type="entry name" value="RNaseH_sf"/>
</dbReference>
<accession>A0A8H4BU12</accession>
<proteinExistence type="predicted"/>
<evidence type="ECO:0008006" key="3">
    <source>
        <dbReference type="Google" id="ProtNLM"/>
    </source>
</evidence>
<dbReference type="Gene3D" id="3.30.420.10">
    <property type="entry name" value="Ribonuclease H-like superfamily/Ribonuclease H"/>
    <property type="match status" value="1"/>
</dbReference>
<name>A0A8H4BU12_MUCCL</name>
<reference evidence="1 2" key="1">
    <citation type="submission" date="2019-09" db="EMBL/GenBank/DDBJ databases">
        <authorList>
            <consortium name="DOE Joint Genome Institute"/>
            <person name="Mondo S.J."/>
            <person name="Navarro-Mendoza M.I."/>
            <person name="Perez-Arques C."/>
            <person name="Panchal S."/>
            <person name="Nicolas F.E."/>
            <person name="Ganguly P."/>
            <person name="Pangilinan J."/>
            <person name="Grigoriev I."/>
            <person name="Heitman J."/>
            <person name="Sanya K."/>
            <person name="Garre V."/>
        </authorList>
    </citation>
    <scope>NUCLEOTIDE SEQUENCE [LARGE SCALE GENOMIC DNA]</scope>
    <source>
        <strain evidence="1 2">MU402</strain>
    </source>
</reference>
<evidence type="ECO:0000313" key="1">
    <source>
        <dbReference type="EMBL" id="KAF1807491.1"/>
    </source>
</evidence>
<sequence>MLWDCFCAGSFGPLATLNGRVNQDKYIKCFAEVYVFWMVDLMEKEQKSFILQDDEASCHTAGKPSACSKAD</sequence>
<dbReference type="Proteomes" id="UP000469890">
    <property type="component" value="Unassembled WGS sequence"/>
</dbReference>
<dbReference type="GO" id="GO:0003676">
    <property type="term" value="F:nucleic acid binding"/>
    <property type="evidence" value="ECO:0007669"/>
    <property type="project" value="InterPro"/>
</dbReference>
<gene>
    <name evidence="1" type="ORF">FB192DRAFT_1023283</name>
</gene>